<dbReference type="PANTHER" id="PTHR22550:SF5">
    <property type="entry name" value="LEUCINE ZIPPER PROTEIN 4"/>
    <property type="match status" value="1"/>
</dbReference>
<gene>
    <name evidence="4" type="ORF">J2Z69_001327</name>
</gene>
<proteinExistence type="inferred from homology"/>
<dbReference type="InterPro" id="IPR050768">
    <property type="entry name" value="UPF0353/GerABKA_families"/>
</dbReference>
<keyword evidence="5" id="KW-1185">Reference proteome</keyword>
<reference evidence="4 5" key="1">
    <citation type="submission" date="2021-03" db="EMBL/GenBank/DDBJ databases">
        <title>Genomic Encyclopedia of Type Strains, Phase IV (KMG-IV): sequencing the most valuable type-strain genomes for metagenomic binning, comparative biology and taxonomic classification.</title>
        <authorList>
            <person name="Goeker M."/>
        </authorList>
    </citation>
    <scope>NUCLEOTIDE SEQUENCE [LARGE SCALE GENOMIC DNA]</scope>
    <source>
        <strain evidence="4 5">DSM 26806</strain>
    </source>
</reference>
<dbReference type="InterPro" id="IPR004995">
    <property type="entry name" value="Spore_Ger"/>
</dbReference>
<keyword evidence="2 3" id="KW-0472">Membrane</keyword>
<organism evidence="4 5">
    <name type="scientific">Paenibacillus shirakamiensis</name>
    <dbReference type="NCBI Taxonomy" id="1265935"/>
    <lineage>
        <taxon>Bacteria</taxon>
        <taxon>Bacillati</taxon>
        <taxon>Bacillota</taxon>
        <taxon>Bacilli</taxon>
        <taxon>Bacillales</taxon>
        <taxon>Paenibacillaceae</taxon>
        <taxon>Paenibacillus</taxon>
    </lineage>
</organism>
<evidence type="ECO:0008006" key="6">
    <source>
        <dbReference type="Google" id="ProtNLM"/>
    </source>
</evidence>
<keyword evidence="3" id="KW-0812">Transmembrane</keyword>
<dbReference type="Proteomes" id="UP001519288">
    <property type="component" value="Unassembled WGS sequence"/>
</dbReference>
<dbReference type="RefSeq" id="WP_209860219.1">
    <property type="nucleotide sequence ID" value="NZ_JAGGLD010000001.1"/>
</dbReference>
<dbReference type="Pfam" id="PF03323">
    <property type="entry name" value="GerA"/>
    <property type="match status" value="1"/>
</dbReference>
<comment type="caution">
    <text evidence="4">The sequence shown here is derived from an EMBL/GenBank/DDBJ whole genome shotgun (WGS) entry which is preliminary data.</text>
</comment>
<evidence type="ECO:0000313" key="4">
    <source>
        <dbReference type="EMBL" id="MBP2000308.1"/>
    </source>
</evidence>
<evidence type="ECO:0000256" key="3">
    <source>
        <dbReference type="SAM" id="Phobius"/>
    </source>
</evidence>
<comment type="similarity">
    <text evidence="1">Belongs to the GerABKA family.</text>
</comment>
<name>A0ABS4JF35_9BACL</name>
<sequence>MQVHKVEDEGNEILHFKHILKGCQDVVFYDLEILDKEGAKIPVSLIYCFAMVDTDNLRQAFLPKLLKEGADLLENVEGNSKECGNFMLKVIPLESEKSQIFQALFSGNVILLIKGYNYAYVCDLSKLPMRQPEESTMEVSLKGPRDGFVEDLWTNITLIRRRLKTPDLQCETLVLGRESQTTVTFMYVGSMADHNVIDKARKNLQAIDVVTVDSSTQIESLMSSRKVTLVPLVEHTGRPDYAAAALMTGRFAVVVDGNPSVIMGPADLALLIKSPEDLHMPFFFVTLERLLRFIGLFISVFAPSFWVALCAFHPDQIPFTLLATVTISRIGLPLSTTMEMFLMLGMFELFREAGIRLPKAVGQTVTVVGGLIVGDAAISAGLTSPTMLVVAAVSAVASFTLVNQVLNGSVSILRIYMLVFSAVLGMLGFFLGLFSIIVYLCSLESYGQSYMAPLSTMQFRLWPKSFIQLPWGKRRGKKERYNE</sequence>
<accession>A0ABS4JF35</accession>
<feature type="transmembrane region" description="Helical" evidence="3">
    <location>
        <begin position="290"/>
        <end position="309"/>
    </location>
</feature>
<protein>
    <recommendedName>
        <fullName evidence="6">Spore germination protein</fullName>
    </recommendedName>
</protein>
<feature type="transmembrane region" description="Helical" evidence="3">
    <location>
        <begin position="388"/>
        <end position="406"/>
    </location>
</feature>
<feature type="transmembrane region" description="Helical" evidence="3">
    <location>
        <begin position="418"/>
        <end position="440"/>
    </location>
</feature>
<dbReference type="EMBL" id="JAGGLD010000001">
    <property type="protein sequence ID" value="MBP2000308.1"/>
    <property type="molecule type" value="Genomic_DNA"/>
</dbReference>
<keyword evidence="3" id="KW-1133">Transmembrane helix</keyword>
<evidence type="ECO:0000256" key="1">
    <source>
        <dbReference type="ARBA" id="ARBA00005278"/>
    </source>
</evidence>
<evidence type="ECO:0000256" key="2">
    <source>
        <dbReference type="ARBA" id="ARBA00023136"/>
    </source>
</evidence>
<evidence type="ECO:0000313" key="5">
    <source>
        <dbReference type="Proteomes" id="UP001519288"/>
    </source>
</evidence>
<dbReference type="PIRSF" id="PIRSF005690">
    <property type="entry name" value="GerBA"/>
    <property type="match status" value="1"/>
</dbReference>
<feature type="transmembrane region" description="Helical" evidence="3">
    <location>
        <begin position="321"/>
        <end position="344"/>
    </location>
</feature>
<dbReference type="PANTHER" id="PTHR22550">
    <property type="entry name" value="SPORE GERMINATION PROTEIN"/>
    <property type="match status" value="1"/>
</dbReference>